<dbReference type="AlphaFoldDB" id="A0A9P6B4T8"/>
<comment type="caution">
    <text evidence="1">The sequence shown here is derived from an EMBL/GenBank/DDBJ whole genome shotgun (WGS) entry which is preliminary data.</text>
</comment>
<proteinExistence type="predicted"/>
<reference evidence="1" key="1">
    <citation type="journal article" date="2020" name="Nat. Commun.">
        <title>Large-scale genome sequencing of mycorrhizal fungi provides insights into the early evolution of symbiotic traits.</title>
        <authorList>
            <person name="Miyauchi S."/>
            <person name="Kiss E."/>
            <person name="Kuo A."/>
            <person name="Drula E."/>
            <person name="Kohler A."/>
            <person name="Sanchez-Garcia M."/>
            <person name="Morin E."/>
            <person name="Andreopoulos B."/>
            <person name="Barry K.W."/>
            <person name="Bonito G."/>
            <person name="Buee M."/>
            <person name="Carver A."/>
            <person name="Chen C."/>
            <person name="Cichocki N."/>
            <person name="Clum A."/>
            <person name="Culley D."/>
            <person name="Crous P.W."/>
            <person name="Fauchery L."/>
            <person name="Girlanda M."/>
            <person name="Hayes R.D."/>
            <person name="Keri Z."/>
            <person name="LaButti K."/>
            <person name="Lipzen A."/>
            <person name="Lombard V."/>
            <person name="Magnuson J."/>
            <person name="Maillard F."/>
            <person name="Murat C."/>
            <person name="Nolan M."/>
            <person name="Ohm R.A."/>
            <person name="Pangilinan J."/>
            <person name="Pereira M.F."/>
            <person name="Perotto S."/>
            <person name="Peter M."/>
            <person name="Pfister S."/>
            <person name="Riley R."/>
            <person name="Sitrit Y."/>
            <person name="Stielow J.B."/>
            <person name="Szollosi G."/>
            <person name="Zifcakova L."/>
            <person name="Stursova M."/>
            <person name="Spatafora J.W."/>
            <person name="Tedersoo L."/>
            <person name="Vaario L.M."/>
            <person name="Yamada A."/>
            <person name="Yan M."/>
            <person name="Wang P."/>
            <person name="Xu J."/>
            <person name="Bruns T."/>
            <person name="Baldrian P."/>
            <person name="Vilgalys R."/>
            <person name="Dunand C."/>
            <person name="Henrissat B."/>
            <person name="Grigoriev I.V."/>
            <person name="Hibbett D."/>
            <person name="Nagy L.G."/>
            <person name="Martin F.M."/>
        </authorList>
    </citation>
    <scope>NUCLEOTIDE SEQUENCE</scope>
    <source>
        <strain evidence="1">UP504</strain>
    </source>
</reference>
<dbReference type="OrthoDB" id="2666777at2759"/>
<dbReference type="Pfam" id="PF18758">
    <property type="entry name" value="KDZ"/>
    <property type="match status" value="1"/>
</dbReference>
<organism evidence="1 2">
    <name type="scientific">Hydnum rufescens UP504</name>
    <dbReference type="NCBI Taxonomy" id="1448309"/>
    <lineage>
        <taxon>Eukaryota</taxon>
        <taxon>Fungi</taxon>
        <taxon>Dikarya</taxon>
        <taxon>Basidiomycota</taxon>
        <taxon>Agaricomycotina</taxon>
        <taxon>Agaricomycetes</taxon>
        <taxon>Cantharellales</taxon>
        <taxon>Hydnaceae</taxon>
        <taxon>Hydnum</taxon>
    </lineage>
</organism>
<feature type="non-terminal residue" evidence="1">
    <location>
        <position position="1"/>
    </location>
</feature>
<evidence type="ECO:0000313" key="1">
    <source>
        <dbReference type="EMBL" id="KAF9517744.1"/>
    </source>
</evidence>
<keyword evidence="2" id="KW-1185">Reference proteome</keyword>
<accession>A0A9P6B4T8</accession>
<sequence length="98" mass="10728">DAVEPGMNVPNSVLNTCGNSFIAVDGNHIKASTQQFNDTGLMALLCRHDIALYIANMRTAGKKQFMHLPLSQLFSRSCQNGGLWGYCMTLHVKSIKVS</sequence>
<evidence type="ECO:0000313" key="2">
    <source>
        <dbReference type="Proteomes" id="UP000886523"/>
    </source>
</evidence>
<protein>
    <submittedName>
        <fullName evidence="1">Uncharacterized protein</fullName>
    </submittedName>
</protein>
<gene>
    <name evidence="1" type="ORF">BS47DRAFT_1290672</name>
</gene>
<dbReference type="EMBL" id="MU128930">
    <property type="protein sequence ID" value="KAF9517744.1"/>
    <property type="molecule type" value="Genomic_DNA"/>
</dbReference>
<name>A0A9P6B4T8_9AGAM</name>
<dbReference type="Proteomes" id="UP000886523">
    <property type="component" value="Unassembled WGS sequence"/>
</dbReference>
<dbReference type="InterPro" id="IPR040521">
    <property type="entry name" value="KDZ"/>
</dbReference>